<evidence type="ECO:0000256" key="1">
    <source>
        <dbReference type="SAM" id="MobiDB-lite"/>
    </source>
</evidence>
<proteinExistence type="predicted"/>
<gene>
    <name evidence="2" type="ORF">Tci_659761</name>
</gene>
<feature type="region of interest" description="Disordered" evidence="1">
    <location>
        <begin position="191"/>
        <end position="301"/>
    </location>
</feature>
<name>A0A699KEX6_TANCI</name>
<feature type="non-terminal residue" evidence="2">
    <location>
        <position position="1"/>
    </location>
</feature>
<reference evidence="2" key="1">
    <citation type="journal article" date="2019" name="Sci. Rep.">
        <title>Draft genome of Tanacetum cinerariifolium, the natural source of mosquito coil.</title>
        <authorList>
            <person name="Yamashiro T."/>
            <person name="Shiraishi A."/>
            <person name="Satake H."/>
            <person name="Nakayama K."/>
        </authorList>
    </citation>
    <scope>NUCLEOTIDE SEQUENCE</scope>
</reference>
<organism evidence="2">
    <name type="scientific">Tanacetum cinerariifolium</name>
    <name type="common">Dalmatian daisy</name>
    <name type="synonym">Chrysanthemum cinerariifolium</name>
    <dbReference type="NCBI Taxonomy" id="118510"/>
    <lineage>
        <taxon>Eukaryota</taxon>
        <taxon>Viridiplantae</taxon>
        <taxon>Streptophyta</taxon>
        <taxon>Embryophyta</taxon>
        <taxon>Tracheophyta</taxon>
        <taxon>Spermatophyta</taxon>
        <taxon>Magnoliopsida</taxon>
        <taxon>eudicotyledons</taxon>
        <taxon>Gunneridae</taxon>
        <taxon>Pentapetalae</taxon>
        <taxon>asterids</taxon>
        <taxon>campanulids</taxon>
        <taxon>Asterales</taxon>
        <taxon>Asteraceae</taxon>
        <taxon>Asteroideae</taxon>
        <taxon>Anthemideae</taxon>
        <taxon>Anthemidinae</taxon>
        <taxon>Tanacetum</taxon>
    </lineage>
</organism>
<accession>A0A699KEX6</accession>
<evidence type="ECO:0000313" key="2">
    <source>
        <dbReference type="EMBL" id="GFA87789.1"/>
    </source>
</evidence>
<protein>
    <submittedName>
        <fullName evidence="2">Uncharacterized protein</fullName>
    </submittedName>
</protein>
<dbReference type="EMBL" id="BKCJ010505768">
    <property type="protein sequence ID" value="GFA87789.1"/>
    <property type="molecule type" value="Genomic_DNA"/>
</dbReference>
<feature type="compositionally biased region" description="Basic and acidic residues" evidence="1">
    <location>
        <begin position="214"/>
        <end position="228"/>
    </location>
</feature>
<comment type="caution">
    <text evidence="2">The sequence shown here is derived from an EMBL/GenBank/DDBJ whole genome shotgun (WGS) entry which is preliminary data.</text>
</comment>
<feature type="compositionally biased region" description="Basic and acidic residues" evidence="1">
    <location>
        <begin position="191"/>
        <end position="200"/>
    </location>
</feature>
<sequence>KGANEEDDADELYRDMNINLEGQNIQMADVQTTQVIKDTHVTLTPVNLEGQQQRSFVSSQFVSNMLNPSPDTGVDSIFDSTPRIDVSVMTTAEPPLLSAITLPPPSIPIISHLEAEVLTRSSNSSKTSHAKAADLSELELKKILIDKMERNKSIHRSDEQKNLYKALVDAYECDKLILDTYGDTVTLKRRRDDEDKDKEPSVGSNRGSKRRRAGKEPKSTSAPKEKTSKTSRKSTEGSSSHHKTASESALAKEPMHTTQDLEEPTHQEFETGATDDEPVEEASQNPHWFQKQAKPLTPDCA</sequence>
<dbReference type="AlphaFoldDB" id="A0A699KEX6"/>